<dbReference type="Pfam" id="PF06197">
    <property type="entry name" value="DUF998"/>
    <property type="match status" value="1"/>
</dbReference>
<sequence>MKLKKALLYGGILAPFFYLLNDIVGGIITPNYNYIINTVSDLTKAGSTYTLGSILLFISAIFSILFGLGIMINYKKSKLIFFGGLMLLIIGIFNIFTGTIFPQDPIGTESTFPGIMHLVLVGISLIFTFLILPFIGIGLYKKKQWKGY</sequence>
<feature type="transmembrane region" description="Helical" evidence="1">
    <location>
        <begin position="114"/>
        <end position="140"/>
    </location>
</feature>
<name>X1EZY3_9ZZZZ</name>
<feature type="transmembrane region" description="Helical" evidence="1">
    <location>
        <begin position="49"/>
        <end position="72"/>
    </location>
</feature>
<protein>
    <recommendedName>
        <fullName evidence="3">DUF998 domain-containing protein</fullName>
    </recommendedName>
</protein>
<dbReference type="EMBL" id="BARU01000599">
    <property type="protein sequence ID" value="GAH22699.1"/>
    <property type="molecule type" value="Genomic_DNA"/>
</dbReference>
<keyword evidence="1" id="KW-1133">Transmembrane helix</keyword>
<keyword evidence="1" id="KW-0812">Transmembrane</keyword>
<proteinExistence type="predicted"/>
<dbReference type="InterPro" id="IPR009339">
    <property type="entry name" value="DUF998"/>
</dbReference>
<feature type="transmembrane region" description="Helical" evidence="1">
    <location>
        <begin position="79"/>
        <end position="102"/>
    </location>
</feature>
<gene>
    <name evidence="2" type="ORF">S03H2_01916</name>
</gene>
<reference evidence="2" key="1">
    <citation type="journal article" date="2014" name="Front. Microbiol.">
        <title>High frequency of phylogenetically diverse reductive dehalogenase-homologous genes in deep subseafloor sedimentary metagenomes.</title>
        <authorList>
            <person name="Kawai M."/>
            <person name="Futagami T."/>
            <person name="Toyoda A."/>
            <person name="Takaki Y."/>
            <person name="Nishi S."/>
            <person name="Hori S."/>
            <person name="Arai W."/>
            <person name="Tsubouchi T."/>
            <person name="Morono Y."/>
            <person name="Uchiyama I."/>
            <person name="Ito T."/>
            <person name="Fujiyama A."/>
            <person name="Inagaki F."/>
            <person name="Takami H."/>
        </authorList>
    </citation>
    <scope>NUCLEOTIDE SEQUENCE</scope>
    <source>
        <strain evidence="2">Expedition CK06-06</strain>
    </source>
</reference>
<feature type="transmembrane region" description="Helical" evidence="1">
    <location>
        <begin position="7"/>
        <end position="29"/>
    </location>
</feature>
<organism evidence="2">
    <name type="scientific">marine sediment metagenome</name>
    <dbReference type="NCBI Taxonomy" id="412755"/>
    <lineage>
        <taxon>unclassified sequences</taxon>
        <taxon>metagenomes</taxon>
        <taxon>ecological metagenomes</taxon>
    </lineage>
</organism>
<evidence type="ECO:0008006" key="3">
    <source>
        <dbReference type="Google" id="ProtNLM"/>
    </source>
</evidence>
<comment type="caution">
    <text evidence="2">The sequence shown here is derived from an EMBL/GenBank/DDBJ whole genome shotgun (WGS) entry which is preliminary data.</text>
</comment>
<evidence type="ECO:0000313" key="2">
    <source>
        <dbReference type="EMBL" id="GAH22699.1"/>
    </source>
</evidence>
<evidence type="ECO:0000256" key="1">
    <source>
        <dbReference type="SAM" id="Phobius"/>
    </source>
</evidence>
<keyword evidence="1" id="KW-0472">Membrane</keyword>
<accession>X1EZY3</accession>
<dbReference type="AlphaFoldDB" id="X1EZY3"/>